<dbReference type="InterPro" id="IPR052058">
    <property type="entry name" value="Alcohol_O-acetyltransferase"/>
</dbReference>
<dbReference type="InterPro" id="IPR023213">
    <property type="entry name" value="CAT-like_dom_sf"/>
</dbReference>
<dbReference type="PANTHER" id="PTHR28037">
    <property type="entry name" value="ALCOHOL O-ACETYLTRANSFERASE 1-RELATED"/>
    <property type="match status" value="1"/>
</dbReference>
<comment type="caution">
    <text evidence="2">The sequence shown here is derived from an EMBL/GenBank/DDBJ whole genome shotgun (WGS) entry which is preliminary data.</text>
</comment>
<dbReference type="PANTHER" id="PTHR28037:SF1">
    <property type="entry name" value="ALCOHOL O-ACETYLTRANSFERASE 1-RELATED"/>
    <property type="match status" value="1"/>
</dbReference>
<proteinExistence type="predicted"/>
<keyword evidence="3" id="KW-1185">Reference proteome</keyword>
<evidence type="ECO:0000313" key="3">
    <source>
        <dbReference type="Proteomes" id="UP000468388"/>
    </source>
</evidence>
<evidence type="ECO:0000313" key="2">
    <source>
        <dbReference type="EMBL" id="MVT40453.1"/>
    </source>
</evidence>
<dbReference type="Pfam" id="PF00668">
    <property type="entry name" value="Condensation"/>
    <property type="match status" value="1"/>
</dbReference>
<dbReference type="AlphaFoldDB" id="A0A6N8J5X0"/>
<dbReference type="InterPro" id="IPR001242">
    <property type="entry name" value="Condensation_dom"/>
</dbReference>
<gene>
    <name evidence="2" type="ORF">GO495_07655</name>
</gene>
<evidence type="ECO:0000259" key="1">
    <source>
        <dbReference type="Pfam" id="PF00668"/>
    </source>
</evidence>
<dbReference type="Gene3D" id="3.30.559.10">
    <property type="entry name" value="Chloramphenicol acetyltransferase-like domain"/>
    <property type="match status" value="1"/>
</dbReference>
<accession>A0A6N8J5X0</accession>
<sequence length="448" mass="50458">MKRQQNYWKHLHRKHMNRQLLFLERILYGDGVTPFNIVFVVKIAGTISHENLRNALTKIQAKHPLLRSGIKTDDKKMPHFFINDKAPEIPIRIIERRHNDDWIEASKDAWANVFDTQNGPMMSITWVRSPGTSELLMSLHHCMCDGGAAMLLIREILDLLDNPEKEIGRHTAFTTIQDIVPPQILHGRKQLFKAAVNGAVVRLALSAAATFISPGKTVKFDRKADYLISWKFSKADSSALFKACSAAGVTVNTALCVAFLSAFREVRGVAAHNKVTCPVDIRKFVENIRKDTMFSFGLALTLSMEKDPSMSFWEKTRLLQKKVTDKMAGMNPYDFLMTLENAHSTVHKMRKVLTYGKVGNDLMFSNLGKLDIPCHFNTFDIETIYSPSVIGPFANPTTIITSTFDNQIDFTFISNDGLLPYLDALSIKDSAITLLQHETAPITETVLS</sequence>
<feature type="domain" description="Condensation" evidence="1">
    <location>
        <begin position="31"/>
        <end position="160"/>
    </location>
</feature>
<dbReference type="Gene3D" id="3.30.559.30">
    <property type="entry name" value="Nonribosomal peptide synthetase, condensation domain"/>
    <property type="match status" value="1"/>
</dbReference>
<reference evidence="2 3" key="1">
    <citation type="submission" date="2019-12" db="EMBL/GenBank/DDBJ databases">
        <title>The draft genomic sequence of strain Chitinophaga oryziterrae JCM 16595.</title>
        <authorList>
            <person name="Zhang X."/>
        </authorList>
    </citation>
    <scope>NUCLEOTIDE SEQUENCE [LARGE SCALE GENOMIC DNA]</scope>
    <source>
        <strain evidence="2 3">JCM 16595</strain>
    </source>
</reference>
<dbReference type="SUPFAM" id="SSF52777">
    <property type="entry name" value="CoA-dependent acyltransferases"/>
    <property type="match status" value="2"/>
</dbReference>
<name>A0A6N8J5X0_9BACT</name>
<dbReference type="EMBL" id="WRXO01000002">
    <property type="protein sequence ID" value="MVT40453.1"/>
    <property type="molecule type" value="Genomic_DNA"/>
</dbReference>
<dbReference type="GO" id="GO:0003824">
    <property type="term" value="F:catalytic activity"/>
    <property type="evidence" value="ECO:0007669"/>
    <property type="project" value="InterPro"/>
</dbReference>
<dbReference type="Proteomes" id="UP000468388">
    <property type="component" value="Unassembled WGS sequence"/>
</dbReference>
<organism evidence="2 3">
    <name type="scientific">Chitinophaga oryziterrae</name>
    <dbReference type="NCBI Taxonomy" id="1031224"/>
    <lineage>
        <taxon>Bacteria</taxon>
        <taxon>Pseudomonadati</taxon>
        <taxon>Bacteroidota</taxon>
        <taxon>Chitinophagia</taxon>
        <taxon>Chitinophagales</taxon>
        <taxon>Chitinophagaceae</taxon>
        <taxon>Chitinophaga</taxon>
    </lineage>
</organism>
<protein>
    <recommendedName>
        <fullName evidence="1">Condensation domain-containing protein</fullName>
    </recommendedName>
</protein>